<dbReference type="Gene3D" id="3.40.50.150">
    <property type="entry name" value="Vaccinia Virus protein VP39"/>
    <property type="match status" value="1"/>
</dbReference>
<feature type="domain" description="Methyltransferase" evidence="1">
    <location>
        <begin position="39"/>
        <end position="152"/>
    </location>
</feature>
<organism evidence="2 3">
    <name type="scientific">Cryoendolithus antarcticus</name>
    <dbReference type="NCBI Taxonomy" id="1507870"/>
    <lineage>
        <taxon>Eukaryota</taxon>
        <taxon>Fungi</taxon>
        <taxon>Dikarya</taxon>
        <taxon>Ascomycota</taxon>
        <taxon>Pezizomycotina</taxon>
        <taxon>Dothideomycetes</taxon>
        <taxon>Dothideomycetidae</taxon>
        <taxon>Cladosporiales</taxon>
        <taxon>Cladosporiaceae</taxon>
        <taxon>Cryoendolithus</taxon>
    </lineage>
</organism>
<dbReference type="CDD" id="cd02440">
    <property type="entry name" value="AdoMet_MTases"/>
    <property type="match status" value="1"/>
</dbReference>
<dbReference type="SUPFAM" id="SSF53335">
    <property type="entry name" value="S-adenosyl-L-methionine-dependent methyltransferases"/>
    <property type="match status" value="1"/>
</dbReference>
<dbReference type="STRING" id="1507870.A0A1V8T032"/>
<dbReference type="Pfam" id="PF13847">
    <property type="entry name" value="Methyltransf_31"/>
    <property type="match status" value="1"/>
</dbReference>
<evidence type="ECO:0000259" key="1">
    <source>
        <dbReference type="Pfam" id="PF13847"/>
    </source>
</evidence>
<gene>
    <name evidence="2" type="ORF">B0A48_09691</name>
</gene>
<dbReference type="EMBL" id="NAJO01000021">
    <property type="protein sequence ID" value="OQO04767.1"/>
    <property type="molecule type" value="Genomic_DNA"/>
</dbReference>
<protein>
    <recommendedName>
        <fullName evidence="1">Methyltransferase domain-containing protein</fullName>
    </recommendedName>
</protein>
<dbReference type="GO" id="GO:0008168">
    <property type="term" value="F:methyltransferase activity"/>
    <property type="evidence" value="ECO:0007669"/>
    <property type="project" value="InterPro"/>
</dbReference>
<dbReference type="AlphaFoldDB" id="A0A1V8T032"/>
<dbReference type="PANTHER" id="PTHR43591">
    <property type="entry name" value="METHYLTRANSFERASE"/>
    <property type="match status" value="1"/>
</dbReference>
<name>A0A1V8T032_9PEZI</name>
<accession>A0A1V8T032</accession>
<dbReference type="PROSITE" id="PS51608">
    <property type="entry name" value="SAM_MT_UBIE"/>
    <property type="match status" value="1"/>
</dbReference>
<evidence type="ECO:0000313" key="2">
    <source>
        <dbReference type="EMBL" id="OQO04767.1"/>
    </source>
</evidence>
<dbReference type="InParanoid" id="A0A1V8T032"/>
<dbReference type="InterPro" id="IPR029063">
    <property type="entry name" value="SAM-dependent_MTases_sf"/>
</dbReference>
<reference evidence="3" key="1">
    <citation type="submission" date="2017-03" db="EMBL/GenBank/DDBJ databases">
        <title>Genomes of endolithic fungi from Antarctica.</title>
        <authorList>
            <person name="Coleine C."/>
            <person name="Masonjones S."/>
            <person name="Stajich J.E."/>
        </authorList>
    </citation>
    <scope>NUCLEOTIDE SEQUENCE [LARGE SCALE GENOMIC DNA]</scope>
    <source>
        <strain evidence="3">CCFEE 5527</strain>
    </source>
</reference>
<comment type="caution">
    <text evidence="2">The sequence shown here is derived from an EMBL/GenBank/DDBJ whole genome shotgun (WGS) entry which is preliminary data.</text>
</comment>
<evidence type="ECO:0000313" key="3">
    <source>
        <dbReference type="Proteomes" id="UP000192596"/>
    </source>
</evidence>
<dbReference type="InterPro" id="IPR004033">
    <property type="entry name" value="UbiE/COQ5_MeTrFase"/>
</dbReference>
<sequence>MPRDQAADAQHLYDDRASKYDDSWHPRFARHVVDLLDLKPGEHVLDLACGTGLVTFAAAQAVGSTGSVTGVDISSGMLAQAHLKQLHANIENVTFHQHSITSLSNLDGVQGQQFDTITCASALVLLSNPTLALKHWVRFLKPGGRLIMDVTHIRSQLGHLTLERVGKSLAIPVPSYRLNFESPKEFEDLLSAAGLQNLDIRLVSQAQASGHGQGIDAYVCDVNQPRIDRVYVVEDGQAIFERLIVSRYGEALAADGGRDRARELFLEEWAKLANDKGEIEEVDGVFVGVGWKPD</sequence>
<dbReference type="InterPro" id="IPR025714">
    <property type="entry name" value="Methyltranfer_dom"/>
</dbReference>
<dbReference type="Proteomes" id="UP000192596">
    <property type="component" value="Unassembled WGS sequence"/>
</dbReference>
<dbReference type="PANTHER" id="PTHR43591:SF110">
    <property type="entry name" value="RHODANESE DOMAIN-CONTAINING PROTEIN"/>
    <property type="match status" value="1"/>
</dbReference>
<keyword evidence="3" id="KW-1185">Reference proteome</keyword>
<proteinExistence type="predicted"/>
<dbReference type="OrthoDB" id="6329284at2759"/>